<dbReference type="SUPFAM" id="SSF52047">
    <property type="entry name" value="RNI-like"/>
    <property type="match status" value="1"/>
</dbReference>
<dbReference type="Proteomes" id="UP001437256">
    <property type="component" value="Unassembled WGS sequence"/>
</dbReference>
<dbReference type="EMBL" id="JBBXMP010000117">
    <property type="protein sequence ID" value="KAL0061983.1"/>
    <property type="molecule type" value="Genomic_DNA"/>
</dbReference>
<evidence type="ECO:0000313" key="1">
    <source>
        <dbReference type="EMBL" id="KAL0061983.1"/>
    </source>
</evidence>
<dbReference type="InterPro" id="IPR032675">
    <property type="entry name" value="LRR_dom_sf"/>
</dbReference>
<comment type="caution">
    <text evidence="1">The sequence shown here is derived from an EMBL/GenBank/DDBJ whole genome shotgun (WGS) entry which is preliminary data.</text>
</comment>
<proteinExistence type="predicted"/>
<dbReference type="Gene3D" id="3.80.10.10">
    <property type="entry name" value="Ribonuclease Inhibitor"/>
    <property type="match status" value="1"/>
</dbReference>
<evidence type="ECO:0008006" key="3">
    <source>
        <dbReference type="Google" id="ProtNLM"/>
    </source>
</evidence>
<keyword evidence="2" id="KW-1185">Reference proteome</keyword>
<name>A0ABR2ZMN8_9AGAR</name>
<evidence type="ECO:0000313" key="2">
    <source>
        <dbReference type="Proteomes" id="UP001437256"/>
    </source>
</evidence>
<accession>A0ABR2ZMN8</accession>
<protein>
    <recommendedName>
        <fullName evidence="3">F-box domain-containing protein</fullName>
    </recommendedName>
</protein>
<sequence length="467" mass="52076">MSCADGDGINLCPPTSRPWNRSPSEPVMLSMVCSSWRKTAISTPQLWSVVRLENSTQLNSEVAAERLGQMTEVFMTRARTSPLTIRISDFWGPGISKMYPTGVDRALEALCQRSLQWVDVDFTQCSPSFCGVPAFRNIKGSFPNLRKIAIEADGLLGFKKFGVIFDGSQCPVLKEVELAGVRDRQDQLLRTFSWEGIEHFKIWHSSALDGGPSPLVFVSMCPELKSLDFSLYFGGASSSEVRPLTSNIESLILQIIHTPWADTTWVPFLDRVTLPRLSELMIIKYLSDKRIGDISPLLQCISRSLCIITSLSIGSSNLSKQQNYDLLSHIPGLTFLSIYDDDPDRLSAYVQSGNPMKDFLDLLLIDRTSTTGTQTRDPAPRLLPRLRTLSAEPVGTSEQDVDTLQRAVASRWTPDAAEAARIGVDCLRRAWITFRRKSRFDASSAHPLPELKLLNALKEEGLKVSFR</sequence>
<reference evidence="1 2" key="1">
    <citation type="submission" date="2024-05" db="EMBL/GenBank/DDBJ databases">
        <title>A draft genome resource for the thread blight pathogen Marasmius tenuissimus strain MS-2.</title>
        <authorList>
            <person name="Yulfo-Soto G.E."/>
            <person name="Baruah I.K."/>
            <person name="Amoako-Attah I."/>
            <person name="Bukari Y."/>
            <person name="Meinhardt L.W."/>
            <person name="Bailey B.A."/>
            <person name="Cohen S.P."/>
        </authorList>
    </citation>
    <scope>NUCLEOTIDE SEQUENCE [LARGE SCALE GENOMIC DNA]</scope>
    <source>
        <strain evidence="1 2">MS-2</strain>
    </source>
</reference>
<gene>
    <name evidence="1" type="ORF">AAF712_011138</name>
</gene>
<organism evidence="1 2">
    <name type="scientific">Marasmius tenuissimus</name>
    <dbReference type="NCBI Taxonomy" id="585030"/>
    <lineage>
        <taxon>Eukaryota</taxon>
        <taxon>Fungi</taxon>
        <taxon>Dikarya</taxon>
        <taxon>Basidiomycota</taxon>
        <taxon>Agaricomycotina</taxon>
        <taxon>Agaricomycetes</taxon>
        <taxon>Agaricomycetidae</taxon>
        <taxon>Agaricales</taxon>
        <taxon>Marasmiineae</taxon>
        <taxon>Marasmiaceae</taxon>
        <taxon>Marasmius</taxon>
    </lineage>
</organism>